<feature type="region of interest" description="Disordered" evidence="1">
    <location>
        <begin position="366"/>
        <end position="435"/>
    </location>
</feature>
<accession>A0A1Z5JTR7</accession>
<dbReference type="InterPro" id="IPR001054">
    <property type="entry name" value="A/G_cyclase"/>
</dbReference>
<keyword evidence="2" id="KW-1133">Transmembrane helix</keyword>
<evidence type="ECO:0000256" key="1">
    <source>
        <dbReference type="SAM" id="MobiDB-lite"/>
    </source>
</evidence>
<dbReference type="GO" id="GO:0009190">
    <property type="term" value="P:cyclic nucleotide biosynthetic process"/>
    <property type="evidence" value="ECO:0007669"/>
    <property type="project" value="InterPro"/>
</dbReference>
<feature type="compositionally biased region" description="Basic and acidic residues" evidence="1">
    <location>
        <begin position="418"/>
        <end position="430"/>
    </location>
</feature>
<feature type="transmembrane region" description="Helical" evidence="2">
    <location>
        <begin position="105"/>
        <end position="124"/>
    </location>
</feature>
<feature type="compositionally biased region" description="Basic and acidic residues" evidence="1">
    <location>
        <begin position="1"/>
        <end position="14"/>
    </location>
</feature>
<dbReference type="GO" id="GO:0035556">
    <property type="term" value="P:intracellular signal transduction"/>
    <property type="evidence" value="ECO:0007669"/>
    <property type="project" value="InterPro"/>
</dbReference>
<comment type="caution">
    <text evidence="4">The sequence shown here is derived from an EMBL/GenBank/DDBJ whole genome shotgun (WGS) entry which is preliminary data.</text>
</comment>
<feature type="compositionally biased region" description="Polar residues" evidence="1">
    <location>
        <begin position="15"/>
        <end position="34"/>
    </location>
</feature>
<feature type="region of interest" description="Disordered" evidence="1">
    <location>
        <begin position="929"/>
        <end position="955"/>
    </location>
</feature>
<feature type="transmembrane region" description="Helical" evidence="2">
    <location>
        <begin position="74"/>
        <end position="93"/>
    </location>
</feature>
<dbReference type="CDD" id="cd07302">
    <property type="entry name" value="CHD"/>
    <property type="match status" value="1"/>
</dbReference>
<keyword evidence="5" id="KW-1185">Reference proteome</keyword>
<dbReference type="InterPro" id="IPR029787">
    <property type="entry name" value="Nucleotide_cyclase"/>
</dbReference>
<feature type="domain" description="Guanylate cyclase" evidence="3">
    <location>
        <begin position="690"/>
        <end position="855"/>
    </location>
</feature>
<dbReference type="Gene3D" id="3.30.70.1230">
    <property type="entry name" value="Nucleotide cyclase"/>
    <property type="match status" value="1"/>
</dbReference>
<evidence type="ECO:0000256" key="2">
    <source>
        <dbReference type="SAM" id="Phobius"/>
    </source>
</evidence>
<dbReference type="Pfam" id="PF00211">
    <property type="entry name" value="Guanylate_cyc"/>
    <property type="match status" value="1"/>
</dbReference>
<reference evidence="4 5" key="1">
    <citation type="journal article" date="2015" name="Plant Cell">
        <title>Oil accumulation by the oleaginous diatom Fistulifera solaris as revealed by the genome and transcriptome.</title>
        <authorList>
            <person name="Tanaka T."/>
            <person name="Maeda Y."/>
            <person name="Veluchamy A."/>
            <person name="Tanaka M."/>
            <person name="Abida H."/>
            <person name="Marechal E."/>
            <person name="Bowler C."/>
            <person name="Muto M."/>
            <person name="Sunaga Y."/>
            <person name="Tanaka M."/>
            <person name="Yoshino T."/>
            <person name="Taniguchi T."/>
            <person name="Fukuda Y."/>
            <person name="Nemoto M."/>
            <person name="Matsumoto M."/>
            <person name="Wong P.S."/>
            <person name="Aburatani S."/>
            <person name="Fujibuchi W."/>
        </authorList>
    </citation>
    <scope>NUCLEOTIDE SEQUENCE [LARGE SCALE GENOMIC DNA]</scope>
    <source>
        <strain evidence="4 5">JPCC DA0580</strain>
    </source>
</reference>
<dbReference type="OrthoDB" id="60033at2759"/>
<feature type="compositionally biased region" description="Basic and acidic residues" evidence="1">
    <location>
        <begin position="929"/>
        <end position="951"/>
    </location>
</feature>
<protein>
    <recommendedName>
        <fullName evidence="3">Guanylate cyclase domain-containing protein</fullName>
    </recommendedName>
</protein>
<organism evidence="4 5">
    <name type="scientific">Fistulifera solaris</name>
    <name type="common">Oleaginous diatom</name>
    <dbReference type="NCBI Taxonomy" id="1519565"/>
    <lineage>
        <taxon>Eukaryota</taxon>
        <taxon>Sar</taxon>
        <taxon>Stramenopiles</taxon>
        <taxon>Ochrophyta</taxon>
        <taxon>Bacillariophyta</taxon>
        <taxon>Bacillariophyceae</taxon>
        <taxon>Bacillariophycidae</taxon>
        <taxon>Naviculales</taxon>
        <taxon>Naviculaceae</taxon>
        <taxon>Fistulifera</taxon>
    </lineage>
</organism>
<dbReference type="PROSITE" id="PS50125">
    <property type="entry name" value="GUANYLATE_CYCLASE_2"/>
    <property type="match status" value="1"/>
</dbReference>
<feature type="transmembrane region" description="Helical" evidence="2">
    <location>
        <begin position="445"/>
        <end position="462"/>
    </location>
</feature>
<dbReference type="EMBL" id="BDSP01000114">
    <property type="protein sequence ID" value="GAX17266.1"/>
    <property type="molecule type" value="Genomic_DNA"/>
</dbReference>
<dbReference type="PANTHER" id="PTHR43336">
    <property type="entry name" value="OXYGEN SENSOR HISTIDINE KINASE RESPONSE REGULATOR DEVS/DOSS"/>
    <property type="match status" value="1"/>
</dbReference>
<proteinExistence type="predicted"/>
<evidence type="ECO:0000259" key="3">
    <source>
        <dbReference type="PROSITE" id="PS50125"/>
    </source>
</evidence>
<feature type="region of interest" description="Disordered" evidence="1">
    <location>
        <begin position="1"/>
        <end position="46"/>
    </location>
</feature>
<dbReference type="SUPFAM" id="SSF55073">
    <property type="entry name" value="Nucleotide cyclase"/>
    <property type="match status" value="1"/>
</dbReference>
<keyword evidence="2" id="KW-0472">Membrane</keyword>
<feature type="compositionally biased region" description="Basic and acidic residues" evidence="1">
    <location>
        <begin position="370"/>
        <end position="383"/>
    </location>
</feature>
<gene>
    <name evidence="4" type="ORF">FisN_10Lh123</name>
</gene>
<evidence type="ECO:0000313" key="5">
    <source>
        <dbReference type="Proteomes" id="UP000198406"/>
    </source>
</evidence>
<evidence type="ECO:0000313" key="4">
    <source>
        <dbReference type="EMBL" id="GAX17266.1"/>
    </source>
</evidence>
<sequence>MNFVHESMKQRNQDYDSPSTQHRNNHSTPQTTASIRDDTNPNRMEAPQSIRRTRCPLLFDHNARRLYLLQILNLHVWKAMMICCTTILLFGAQIRDLFFPKSADLAVDIVFLMVVCFFWVDTLFRMDCETNYFRFYLFTSYGYSSGRTVPRTSDLREVDPSVGHCCGKPFHIGSFLFWCDIISTVALLREITLLDPTGIFDEARIEIRLDELGMPWDVTGLGHVNEASPLEYNAWDLLAIIGKTARVARFIRSSTAVKLASRINWFKILNAFNPFTWCRRPSKAVPGEAKVGLKRVDILDRRASWTKAILQSQIQQRPIPESTSLRGGLTKVLRTLGIRKDNKHEFRRQMAATKIQRAWRRCRATNNVDPEGHENHGYDDMAWKGRGASSATRDSKKSSTGRGGTSANGTISDPMNRGSERISDRRRRNESQVGTAMRQLTGQRVAIGIIVALVITVLLTYQEISAVAATTMIVLHSQTANALFAEKALSAAKSSSVDNLFKYFLANGDMVEFPLKNGEVDPADLRDSETLRIIVTDTAGNMTVGLLSIRDEIREQAMVSILSTIFVLLVWFFGVTSFAGPVMILVVIPIERMVRLLTMLMLDPLGYQNTSRYKRFVAEEDEITKNTHWTKEVLKGMETSFLMSTILRIGSLMKVGFGSAGVEIIRRNLERGQNKNSVMLSNQGSTVSCIFLFSDIRQFTDATECLQEEVFVFTNRIAAVVHSICHSYGGSANKNIGDAFLLSWILDEDTGQSSELYSGRSEKFAAKHNQADKALLSVVKICMALYHDDYYVETMSSYARDALLAKIATRKTKGPIVQMGFGLHAGTAVQGAIGSTRKIDATYVSEAVERAEFLESSTKKYGLKMLMSDAFHKLLTPNQRRRCRKIDQIIIRNDDDDDEESELPEGDIVELLTFDMDIDALWVDAKHGAKAPKSDADSEAGSDRGSKRDIFSKSSQGLRQASGVLMKRRRSIIMGIGGGKDFGSDELSDGGLTPGLGGVQLPTEQEKEAFKPPELVLPTGPALYNPSVWTDPVMKKMRKEFTDGLFFQNFNNGLQAYYSKDWDYAKQCFANVLDRYEDGPSRYFFEEIKKHNGVPPRNFLPYGVSD</sequence>
<keyword evidence="2" id="KW-0812">Transmembrane</keyword>
<feature type="transmembrane region" description="Helical" evidence="2">
    <location>
        <begin position="557"/>
        <end position="590"/>
    </location>
</feature>
<dbReference type="PANTHER" id="PTHR43336:SF3">
    <property type="entry name" value="GUANYLATE CYCLASE DOMAIN-CONTAINING PROTEIN"/>
    <property type="match status" value="1"/>
</dbReference>
<name>A0A1Z5JTR7_FISSO</name>
<dbReference type="AlphaFoldDB" id="A0A1Z5JTR7"/>
<dbReference type="InParanoid" id="A0A1Z5JTR7"/>
<dbReference type="Proteomes" id="UP000198406">
    <property type="component" value="Unassembled WGS sequence"/>
</dbReference>